<gene>
    <name evidence="2" type="ORF">EOE65_17610</name>
</gene>
<feature type="transmembrane region" description="Helical" evidence="1">
    <location>
        <begin position="6"/>
        <end position="23"/>
    </location>
</feature>
<evidence type="ECO:0000256" key="1">
    <source>
        <dbReference type="SAM" id="Phobius"/>
    </source>
</evidence>
<name>A0A437Q1A2_9GAMM</name>
<keyword evidence="3" id="KW-1185">Reference proteome</keyword>
<dbReference type="RefSeq" id="WP_127696185.1">
    <property type="nucleotide sequence ID" value="NZ_SACQ01000014.1"/>
</dbReference>
<evidence type="ECO:0000313" key="2">
    <source>
        <dbReference type="EMBL" id="RVU28291.1"/>
    </source>
</evidence>
<accession>A0A437Q1A2</accession>
<dbReference type="Proteomes" id="UP000282818">
    <property type="component" value="Unassembled WGS sequence"/>
</dbReference>
<proteinExistence type="predicted"/>
<dbReference type="EMBL" id="SACQ01000014">
    <property type="protein sequence ID" value="RVU28291.1"/>
    <property type="molecule type" value="Genomic_DNA"/>
</dbReference>
<sequence>MDTLDLVIIAIATVTAIAFKVYLYRRIKHWMDQDLIKGLADGDTDKQQYLESELQRLYLEKTPRNQIHDTLTKLAENYSG</sequence>
<keyword evidence="1" id="KW-1133">Transmembrane helix</keyword>
<evidence type="ECO:0000313" key="3">
    <source>
        <dbReference type="Proteomes" id="UP000282818"/>
    </source>
</evidence>
<protein>
    <submittedName>
        <fullName evidence="2">Uncharacterized protein</fullName>
    </submittedName>
</protein>
<dbReference type="AlphaFoldDB" id="A0A437Q1A2"/>
<reference evidence="2 3" key="1">
    <citation type="submission" date="2019-01" db="EMBL/GenBank/DDBJ databases">
        <authorList>
            <person name="Chen W.-M."/>
        </authorList>
    </citation>
    <scope>NUCLEOTIDE SEQUENCE [LARGE SCALE GENOMIC DNA]</scope>
    <source>
        <strain evidence="2 3">HPM-16</strain>
    </source>
</reference>
<comment type="caution">
    <text evidence="2">The sequence shown here is derived from an EMBL/GenBank/DDBJ whole genome shotgun (WGS) entry which is preliminary data.</text>
</comment>
<keyword evidence="1" id="KW-0472">Membrane</keyword>
<organism evidence="2 3">
    <name type="scientific">Neptunomonas marina</name>
    <dbReference type="NCBI Taxonomy" id="1815562"/>
    <lineage>
        <taxon>Bacteria</taxon>
        <taxon>Pseudomonadati</taxon>
        <taxon>Pseudomonadota</taxon>
        <taxon>Gammaproteobacteria</taxon>
        <taxon>Oceanospirillales</taxon>
        <taxon>Oceanospirillaceae</taxon>
        <taxon>Neptunomonas</taxon>
    </lineage>
</organism>
<keyword evidence="1" id="KW-0812">Transmembrane</keyword>